<reference evidence="1 2" key="1">
    <citation type="submission" date="2018-07" db="EMBL/GenBank/DDBJ databases">
        <title>Genomic Encyclopedia of Type Strains, Phase IV (KMG-IV): sequencing the most valuable type-strain genomes for metagenomic binning, comparative biology and taxonomic classification.</title>
        <authorList>
            <person name="Goeker M."/>
        </authorList>
    </citation>
    <scope>NUCLEOTIDE SEQUENCE [LARGE SCALE GENOMIC DNA]</scope>
    <source>
        <strain evidence="1 2">DSM 14324</strain>
    </source>
</reference>
<evidence type="ECO:0000313" key="1">
    <source>
        <dbReference type="EMBL" id="REC96465.1"/>
    </source>
</evidence>
<keyword evidence="2" id="KW-1185">Reference proteome</keyword>
<comment type="caution">
    <text evidence="1">The sequence shown here is derived from an EMBL/GenBank/DDBJ whole genome shotgun (WGS) entry which is preliminary data.</text>
</comment>
<dbReference type="AlphaFoldDB" id="A0A3D9E0N8"/>
<proteinExistence type="predicted"/>
<evidence type="ECO:0000313" key="2">
    <source>
        <dbReference type="Proteomes" id="UP000256334"/>
    </source>
</evidence>
<dbReference type="Proteomes" id="UP000256334">
    <property type="component" value="Unassembled WGS sequence"/>
</dbReference>
<gene>
    <name evidence="1" type="ORF">C8D72_1155</name>
</gene>
<dbReference type="RefSeq" id="WP_211308765.1">
    <property type="nucleotide sequence ID" value="NZ_QRDJ01000006.1"/>
</dbReference>
<dbReference type="SUPFAM" id="SSF89733">
    <property type="entry name" value="L-sulfolactate dehydrogenase-like"/>
    <property type="match status" value="1"/>
</dbReference>
<protein>
    <submittedName>
        <fullName evidence="1">Malate/lactate dehydrogenase-like protein</fullName>
    </submittedName>
</protein>
<sequence>MTTVTLEILHEVIERALLRAGLAPEDATACARVHAESTRDGVNSHGLGRKQ</sequence>
<dbReference type="InterPro" id="IPR043144">
    <property type="entry name" value="Mal/L-sulf/L-lact_DH-like_ah"/>
</dbReference>
<dbReference type="GO" id="GO:0016491">
    <property type="term" value="F:oxidoreductase activity"/>
    <property type="evidence" value="ECO:0007669"/>
    <property type="project" value="InterPro"/>
</dbReference>
<dbReference type="EMBL" id="QRDJ01000006">
    <property type="protein sequence ID" value="REC96465.1"/>
    <property type="molecule type" value="Genomic_DNA"/>
</dbReference>
<dbReference type="Gene3D" id="1.10.1530.10">
    <property type="match status" value="1"/>
</dbReference>
<organism evidence="1 2">
    <name type="scientific">Kushneria indalinina DSM 14324</name>
    <dbReference type="NCBI Taxonomy" id="1122140"/>
    <lineage>
        <taxon>Bacteria</taxon>
        <taxon>Pseudomonadati</taxon>
        <taxon>Pseudomonadota</taxon>
        <taxon>Gammaproteobacteria</taxon>
        <taxon>Oceanospirillales</taxon>
        <taxon>Halomonadaceae</taxon>
        <taxon>Kushneria</taxon>
    </lineage>
</organism>
<name>A0A3D9E0N8_9GAMM</name>
<dbReference type="InterPro" id="IPR036111">
    <property type="entry name" value="Mal/L-sulfo/L-lacto_DH-like_sf"/>
</dbReference>
<accession>A0A3D9E0N8</accession>